<dbReference type="Gene3D" id="3.60.10.10">
    <property type="entry name" value="Endonuclease/exonuclease/phosphatase"/>
    <property type="match status" value="1"/>
</dbReference>
<dbReference type="InterPro" id="IPR005135">
    <property type="entry name" value="Endo/exonuclease/phosphatase"/>
</dbReference>
<comment type="caution">
    <text evidence="3">The sequence shown here is derived from an EMBL/GenBank/DDBJ whole genome shotgun (WGS) entry which is preliminary data.</text>
</comment>
<accession>A0ABP9F054</accession>
<protein>
    <recommendedName>
        <fullName evidence="2">Endonuclease/exonuclease/phosphatase domain-containing protein</fullName>
    </recommendedName>
</protein>
<gene>
    <name evidence="3" type="ORF">GCM10023333_25800</name>
</gene>
<keyword evidence="1" id="KW-0732">Signal</keyword>
<organism evidence="3 4">
    <name type="scientific">Ferrimonas pelagia</name>
    <dbReference type="NCBI Taxonomy" id="1177826"/>
    <lineage>
        <taxon>Bacteria</taxon>
        <taxon>Pseudomonadati</taxon>
        <taxon>Pseudomonadota</taxon>
        <taxon>Gammaproteobacteria</taxon>
        <taxon>Alteromonadales</taxon>
        <taxon>Ferrimonadaceae</taxon>
        <taxon>Ferrimonas</taxon>
    </lineage>
</organism>
<keyword evidence="4" id="KW-1185">Reference proteome</keyword>
<evidence type="ECO:0000313" key="4">
    <source>
        <dbReference type="Proteomes" id="UP001499988"/>
    </source>
</evidence>
<dbReference type="RefSeq" id="WP_345335814.1">
    <property type="nucleotide sequence ID" value="NZ_BAABJZ010000085.1"/>
</dbReference>
<reference evidence="4" key="1">
    <citation type="journal article" date="2019" name="Int. J. Syst. Evol. Microbiol.">
        <title>The Global Catalogue of Microorganisms (GCM) 10K type strain sequencing project: providing services to taxonomists for standard genome sequencing and annotation.</title>
        <authorList>
            <consortium name="The Broad Institute Genomics Platform"/>
            <consortium name="The Broad Institute Genome Sequencing Center for Infectious Disease"/>
            <person name="Wu L."/>
            <person name="Ma J."/>
        </authorList>
    </citation>
    <scope>NUCLEOTIDE SEQUENCE [LARGE SCALE GENOMIC DNA]</scope>
    <source>
        <strain evidence="4">JCM 18401</strain>
    </source>
</reference>
<dbReference type="SUPFAM" id="SSF56219">
    <property type="entry name" value="DNase I-like"/>
    <property type="match status" value="1"/>
</dbReference>
<feature type="domain" description="Endonuclease/exonuclease/phosphatase" evidence="2">
    <location>
        <begin position="35"/>
        <end position="206"/>
    </location>
</feature>
<evidence type="ECO:0000259" key="2">
    <source>
        <dbReference type="Pfam" id="PF03372"/>
    </source>
</evidence>
<feature type="chain" id="PRO_5045511127" description="Endonuclease/exonuclease/phosphatase domain-containing protein" evidence="1">
    <location>
        <begin position="26"/>
        <end position="300"/>
    </location>
</feature>
<proteinExistence type="predicted"/>
<dbReference type="InterPro" id="IPR036691">
    <property type="entry name" value="Endo/exonu/phosph_ase_sf"/>
</dbReference>
<dbReference type="EMBL" id="BAABJZ010000085">
    <property type="protein sequence ID" value="GAA4891373.1"/>
    <property type="molecule type" value="Genomic_DNA"/>
</dbReference>
<evidence type="ECO:0000256" key="1">
    <source>
        <dbReference type="SAM" id="SignalP"/>
    </source>
</evidence>
<sequence length="300" mass="33301">MTLLSIRTLAAVALASSAVSLPLSANEQPTISVVQYNIYNGKNIDLITQVLHEQEADLIGLNEVNYKNKRSKGSDQAKHLAEQLTELSGEEWRYEWAHAIPFQGGCYGNAILYNATRLKLHGYQPLTMDDSEGDGMRSSGLGIFELKDEEIYFQWGTLHLTNRNTRLSEEPMMTRQLQQSKAIWGAMEPGLPMLIGGDFNSHVDGPHNPETMAYWMDKGFAVNTPLIPDPAGRSHVIDFNLMKAQGWESIEEQIIWDETAAVASDHAPILTRYRVNARNPEGASIAHDSAASFSPSICPM</sequence>
<feature type="signal peptide" evidence="1">
    <location>
        <begin position="1"/>
        <end position="25"/>
    </location>
</feature>
<dbReference type="Proteomes" id="UP001499988">
    <property type="component" value="Unassembled WGS sequence"/>
</dbReference>
<dbReference type="Pfam" id="PF03372">
    <property type="entry name" value="Exo_endo_phos"/>
    <property type="match status" value="1"/>
</dbReference>
<name>A0ABP9F054_9GAMM</name>
<evidence type="ECO:0000313" key="3">
    <source>
        <dbReference type="EMBL" id="GAA4891373.1"/>
    </source>
</evidence>